<keyword evidence="2" id="KW-1185">Reference proteome</keyword>
<dbReference type="Proteomes" id="UP001432146">
    <property type="component" value="Unassembled WGS sequence"/>
</dbReference>
<protein>
    <submittedName>
        <fullName evidence="1">Uncharacterized protein</fullName>
    </submittedName>
</protein>
<dbReference type="EMBL" id="JAWNGG020000241">
    <property type="protein sequence ID" value="KAK9295753.1"/>
    <property type="molecule type" value="Genomic_DNA"/>
</dbReference>
<proteinExistence type="predicted"/>
<comment type="caution">
    <text evidence="1">The sequence shown here is derived from an EMBL/GenBank/DDBJ whole genome shotgun (WGS) entry which is preliminary data.</text>
</comment>
<evidence type="ECO:0000313" key="1">
    <source>
        <dbReference type="EMBL" id="KAK9295753.1"/>
    </source>
</evidence>
<evidence type="ECO:0000313" key="2">
    <source>
        <dbReference type="Proteomes" id="UP001432146"/>
    </source>
</evidence>
<sequence length="99" mass="11603">MLFTRIPLARSTRGKLCQNSSSRKKIPFHQRQPCLLIMKKDKEDIGQWYNTYTIEHSGDGTSLCEHRQLTGNCHQNVSKRCSQEIQCRITWKEQLVHSD</sequence>
<reference evidence="1 2" key="1">
    <citation type="submission" date="2024-05" db="EMBL/GenBank/DDBJ databases">
        <title>The nuclear and mitochondrial genome assemblies of Tetragonisca angustula (Apidae: Meliponini), a tiny yet remarkable pollinator in the Neotropics.</title>
        <authorList>
            <person name="Ferrari R."/>
            <person name="Ricardo P.C."/>
            <person name="Dias F.C."/>
            <person name="Araujo N.S."/>
            <person name="Soares D.O."/>
            <person name="Zhou Q.-S."/>
            <person name="Zhu C.-D."/>
            <person name="Coutinho L."/>
            <person name="Airas M.C."/>
            <person name="Batista T.M."/>
        </authorList>
    </citation>
    <scope>NUCLEOTIDE SEQUENCE [LARGE SCALE GENOMIC DNA]</scope>
    <source>
        <strain evidence="1">ASF017062</strain>
        <tissue evidence="1">Abdomen</tissue>
    </source>
</reference>
<gene>
    <name evidence="1" type="ORF">QLX08_009979</name>
</gene>
<organism evidence="1 2">
    <name type="scientific">Tetragonisca angustula</name>
    <dbReference type="NCBI Taxonomy" id="166442"/>
    <lineage>
        <taxon>Eukaryota</taxon>
        <taxon>Metazoa</taxon>
        <taxon>Ecdysozoa</taxon>
        <taxon>Arthropoda</taxon>
        <taxon>Hexapoda</taxon>
        <taxon>Insecta</taxon>
        <taxon>Pterygota</taxon>
        <taxon>Neoptera</taxon>
        <taxon>Endopterygota</taxon>
        <taxon>Hymenoptera</taxon>
        <taxon>Apocrita</taxon>
        <taxon>Aculeata</taxon>
        <taxon>Apoidea</taxon>
        <taxon>Anthophila</taxon>
        <taxon>Apidae</taxon>
        <taxon>Tetragonisca</taxon>
    </lineage>
</organism>
<accession>A0AAW0ZGE7</accession>
<name>A0AAW0ZGE7_9HYME</name>
<dbReference type="AlphaFoldDB" id="A0AAW0ZGE7"/>